<dbReference type="Proteomes" id="UP000032417">
    <property type="component" value="Chromosome 1"/>
</dbReference>
<name>A0A098C008_9BACT</name>
<feature type="transmembrane region" description="Helical" evidence="1">
    <location>
        <begin position="53"/>
        <end position="72"/>
    </location>
</feature>
<dbReference type="Pfam" id="PF11297">
    <property type="entry name" value="DUF3098"/>
    <property type="match status" value="1"/>
</dbReference>
<dbReference type="InterPro" id="IPR021448">
    <property type="entry name" value="DUF3098"/>
</dbReference>
<dbReference type="AlphaFoldDB" id="A0A098C008"/>
<evidence type="ECO:0000256" key="1">
    <source>
        <dbReference type="SAM" id="Phobius"/>
    </source>
</evidence>
<dbReference type="OrthoDB" id="963379at2"/>
<keyword evidence="1" id="KW-0812">Transmembrane</keyword>
<protein>
    <submittedName>
        <fullName evidence="2">Uncharacterized protein</fullName>
    </submittedName>
</protein>
<evidence type="ECO:0000313" key="3">
    <source>
        <dbReference type="Proteomes" id="UP000032417"/>
    </source>
</evidence>
<dbReference type="EMBL" id="LN515532">
    <property type="protein sequence ID" value="CEA15753.1"/>
    <property type="molecule type" value="Genomic_DNA"/>
</dbReference>
<keyword evidence="3" id="KW-1185">Reference proteome</keyword>
<dbReference type="KEGG" id="pbt:ING2E5B_1000"/>
<dbReference type="HOGENOM" id="CLU_176977_0_0_10"/>
<keyword evidence="1" id="KW-1133">Transmembrane helix</keyword>
<dbReference type="STRING" id="1562970.ING2E5B_1000"/>
<proteinExistence type="predicted"/>
<accession>A0A098C008</accession>
<feature type="transmembrane region" description="Helical" evidence="1">
    <location>
        <begin position="12"/>
        <end position="33"/>
    </location>
</feature>
<organism evidence="2 3">
    <name type="scientific">Fermentimonas caenicola</name>
    <dbReference type="NCBI Taxonomy" id="1562970"/>
    <lineage>
        <taxon>Bacteria</taxon>
        <taxon>Pseudomonadati</taxon>
        <taxon>Bacteroidota</taxon>
        <taxon>Bacteroidia</taxon>
        <taxon>Bacteroidales</taxon>
        <taxon>Dysgonomonadaceae</taxon>
        <taxon>Fermentimonas</taxon>
    </lineage>
</organism>
<reference evidence="2 3" key="1">
    <citation type="submission" date="2014-08" db="EMBL/GenBank/DDBJ databases">
        <authorList>
            <person name="Wibberg D."/>
        </authorList>
    </citation>
    <scope>NUCLEOTIDE SEQUENCE [LARGE SCALE GENOMIC DNA]</scope>
    <source>
        <strain evidence="3">ING2-E5B</strain>
    </source>
</reference>
<evidence type="ECO:0000313" key="2">
    <source>
        <dbReference type="EMBL" id="CEA15753.1"/>
    </source>
</evidence>
<gene>
    <name evidence="2" type="ORF">ING2E5B_1000</name>
</gene>
<keyword evidence="1" id="KW-0472">Membrane</keyword>
<sequence>MSQKNIALSKTNLIICSIAVIIIILGFLLMTGPSTTFESGFEQDIFSARRIKLAPIVCLIGFVLMVFGILYPSKEKEIKEVKVKK</sequence>